<feature type="domain" description="DUF1883" evidence="1">
    <location>
        <begin position="1"/>
        <end position="86"/>
    </location>
</feature>
<comment type="caution">
    <text evidence="2">The sequence shown here is derived from an EMBL/GenBank/DDBJ whole genome shotgun (WGS) entry which is preliminary data.</text>
</comment>
<dbReference type="EMBL" id="AJZD02000234">
    <property type="protein sequence ID" value="OEF91271.1"/>
    <property type="molecule type" value="Genomic_DNA"/>
</dbReference>
<dbReference type="InterPro" id="IPR015073">
    <property type="entry name" value="DUF1883"/>
</dbReference>
<dbReference type="Pfam" id="PF08980">
    <property type="entry name" value="DUF1883"/>
    <property type="match status" value="1"/>
</dbReference>
<name>A0A1E5FME4_VIBSP</name>
<dbReference type="InterPro" id="IPR036488">
    <property type="entry name" value="DUF1883-like_sf"/>
</dbReference>
<evidence type="ECO:0000313" key="3">
    <source>
        <dbReference type="Proteomes" id="UP000094802"/>
    </source>
</evidence>
<dbReference type="AlphaFoldDB" id="A0A1E5FME4"/>
<evidence type="ECO:0000259" key="1">
    <source>
        <dbReference type="Pfam" id="PF08980"/>
    </source>
</evidence>
<organism evidence="2 3">
    <name type="scientific">Vibrio splendidus 12E03</name>
    <dbReference type="NCBI Taxonomy" id="1191305"/>
    <lineage>
        <taxon>Bacteria</taxon>
        <taxon>Pseudomonadati</taxon>
        <taxon>Pseudomonadota</taxon>
        <taxon>Gammaproteobacteria</taxon>
        <taxon>Vibrionales</taxon>
        <taxon>Vibrionaceae</taxon>
        <taxon>Vibrio</taxon>
    </lineage>
</organism>
<proteinExistence type="predicted"/>
<reference evidence="2 3" key="1">
    <citation type="journal article" date="2012" name="Science">
        <title>Ecological populations of bacteria act as socially cohesive units of antibiotic production and resistance.</title>
        <authorList>
            <person name="Cordero O.X."/>
            <person name="Wildschutte H."/>
            <person name="Kirkup B."/>
            <person name="Proehl S."/>
            <person name="Ngo L."/>
            <person name="Hussain F."/>
            <person name="Le Roux F."/>
            <person name="Mincer T."/>
            <person name="Polz M.F."/>
        </authorList>
    </citation>
    <scope>NUCLEOTIDE SEQUENCE [LARGE SCALE GENOMIC DNA]</scope>
    <source>
        <strain evidence="2 3">12E03</strain>
    </source>
</reference>
<dbReference type="Gene3D" id="4.10.1210.10">
    <property type="entry name" value="Atu1913-like"/>
    <property type="match status" value="1"/>
</dbReference>
<sequence length="88" mass="9545">MKFQHYDLGNLSQGQSVEVSLRGNAANVLLLDNINFSRYKNGQGYKHYGGHITTSLTRLPIPSSGRWHIAIDLGGYGGSVNSAVRVLG</sequence>
<dbReference type="Proteomes" id="UP000094802">
    <property type="component" value="Unassembled WGS sequence"/>
</dbReference>
<protein>
    <recommendedName>
        <fullName evidence="1">DUF1883 domain-containing protein</fullName>
    </recommendedName>
</protein>
<dbReference type="OrthoDB" id="9142262at2"/>
<dbReference type="SUPFAM" id="SSF141099">
    <property type="entry name" value="Atu1913-like"/>
    <property type="match status" value="1"/>
</dbReference>
<dbReference type="RefSeq" id="WP_019825831.1">
    <property type="nucleotide sequence ID" value="NZ_AJZD02000234.1"/>
</dbReference>
<accession>A0A1E5FME4</accession>
<evidence type="ECO:0000313" key="2">
    <source>
        <dbReference type="EMBL" id="OEF91271.1"/>
    </source>
</evidence>
<gene>
    <name evidence="2" type="ORF">A142_07465</name>
</gene>